<evidence type="ECO:0000256" key="1">
    <source>
        <dbReference type="SAM" id="Phobius"/>
    </source>
</evidence>
<dbReference type="EMBL" id="JACHGW010000002">
    <property type="protein sequence ID" value="MBB6049808.1"/>
    <property type="molecule type" value="Genomic_DNA"/>
</dbReference>
<dbReference type="PANTHER" id="PTHR16214">
    <property type="entry name" value="TRANSMEMBRANE PROTEIN 260"/>
    <property type="match status" value="1"/>
</dbReference>
<feature type="transmembrane region" description="Helical" evidence="1">
    <location>
        <begin position="287"/>
        <end position="307"/>
    </location>
</feature>
<feature type="transmembrane region" description="Helical" evidence="1">
    <location>
        <begin position="313"/>
        <end position="333"/>
    </location>
</feature>
<dbReference type="InterPro" id="IPR021280">
    <property type="entry name" value="TMEM260-like"/>
</dbReference>
<gene>
    <name evidence="2" type="ORF">HNQ39_001599</name>
</gene>
<feature type="transmembrane region" description="Helical" evidence="1">
    <location>
        <begin position="50"/>
        <end position="70"/>
    </location>
</feature>
<feature type="transmembrane region" description="Helical" evidence="1">
    <location>
        <begin position="127"/>
        <end position="144"/>
    </location>
</feature>
<dbReference type="Pfam" id="PF11028">
    <property type="entry name" value="TMEM260-like"/>
    <property type="match status" value="1"/>
</dbReference>
<evidence type="ECO:0000313" key="3">
    <source>
        <dbReference type="Proteomes" id="UP000520814"/>
    </source>
</evidence>
<feature type="transmembrane region" description="Helical" evidence="1">
    <location>
        <begin position="156"/>
        <end position="182"/>
    </location>
</feature>
<dbReference type="AlphaFoldDB" id="A0A7W9SPJ8"/>
<keyword evidence="1" id="KW-0472">Membrane</keyword>
<protein>
    <recommendedName>
        <fullName evidence="4">DUF2723 domain-containing protein</fullName>
    </recommendedName>
</protein>
<feature type="transmembrane region" description="Helical" evidence="1">
    <location>
        <begin position="342"/>
        <end position="361"/>
    </location>
</feature>
<reference evidence="2 3" key="1">
    <citation type="submission" date="2020-08" db="EMBL/GenBank/DDBJ databases">
        <title>Genomic Encyclopedia of Type Strains, Phase IV (KMG-IV): sequencing the most valuable type-strain genomes for metagenomic binning, comparative biology and taxonomic classification.</title>
        <authorList>
            <person name="Goeker M."/>
        </authorList>
    </citation>
    <scope>NUCLEOTIDE SEQUENCE [LARGE SCALE GENOMIC DNA]</scope>
    <source>
        <strain evidence="2 3">DSM 23562</strain>
    </source>
</reference>
<dbReference type="PANTHER" id="PTHR16214:SF3">
    <property type="entry name" value="TRANSMEMBRANE PROTEIN 260"/>
    <property type="match status" value="1"/>
</dbReference>
<name>A0A7W9SPJ8_ARMRO</name>
<keyword evidence="1" id="KW-0812">Transmembrane</keyword>
<feature type="transmembrane region" description="Helical" evidence="1">
    <location>
        <begin position="260"/>
        <end position="280"/>
    </location>
</feature>
<accession>A0A7W9SPJ8</accession>
<sequence length="585" mass="64552">MARLSDKKIAWLLFTVAALVYALTLCRTIYTGDDGDFETAMATLGVCHPTGYPLFTLLGRAFLLGLAPVIEEPALRINLMTALFGAGAVGMFYRFVASLVPARTVAASAALLLAFAPTLWQQSLSCEVYTLTALFLCTVLWLSVRLERGEQVLGPLVLVYGLALTNNLTMALFLPGFLVFAWRRVGFKRLFSCVPLFVLPLLLYAYVPLAARLSKSPVLWGSPTTPELFYKHLSGDLYRQLMFSQPLSVVGENAVRYGQALGAEFGLWTLWLAPVGVVALAKTHKTLLALTGWVAGVSLVYALNYHILDIYVYYLPSFMMIAAWIAAGAWALARRVTLKPSIAALAAVGVPLIALGAHWSAADKSGNSIEADFSQNILRSAPQNAVIVSDSNVTFTLWYQKWVKHQRPDVVVIDWNTLGSALLYDAWYYRHLLAQYPALDSVTSGASLSTAQFAQGDFQRALFRQALAEGRPLLLVRDKRFAQRKVLNTSLAEVAAEFESVPWGVTERLYLPGTRPDTQSLFAANQPLWESFQTPGLLTGWGERDPLQRHIFLRYAEAFQALDKLAQEAGHAEYGDLIQKRLASQ</sequence>
<feature type="transmembrane region" description="Helical" evidence="1">
    <location>
        <begin position="189"/>
        <end position="207"/>
    </location>
</feature>
<organism evidence="2 3">
    <name type="scientific">Armatimonas rosea</name>
    <dbReference type="NCBI Taxonomy" id="685828"/>
    <lineage>
        <taxon>Bacteria</taxon>
        <taxon>Bacillati</taxon>
        <taxon>Armatimonadota</taxon>
        <taxon>Armatimonadia</taxon>
        <taxon>Armatimonadales</taxon>
        <taxon>Armatimonadaceae</taxon>
        <taxon>Armatimonas</taxon>
    </lineage>
</organism>
<evidence type="ECO:0000313" key="2">
    <source>
        <dbReference type="EMBL" id="MBB6049808.1"/>
    </source>
</evidence>
<dbReference type="InterPro" id="IPR052724">
    <property type="entry name" value="GT117_domain-containing"/>
</dbReference>
<proteinExistence type="predicted"/>
<keyword evidence="1" id="KW-1133">Transmembrane helix</keyword>
<comment type="caution">
    <text evidence="2">The sequence shown here is derived from an EMBL/GenBank/DDBJ whole genome shotgun (WGS) entry which is preliminary data.</text>
</comment>
<feature type="transmembrane region" description="Helical" evidence="1">
    <location>
        <begin position="9"/>
        <end position="30"/>
    </location>
</feature>
<evidence type="ECO:0008006" key="4">
    <source>
        <dbReference type="Google" id="ProtNLM"/>
    </source>
</evidence>
<keyword evidence="3" id="KW-1185">Reference proteome</keyword>
<feature type="transmembrane region" description="Helical" evidence="1">
    <location>
        <begin position="102"/>
        <end position="120"/>
    </location>
</feature>
<dbReference type="Proteomes" id="UP000520814">
    <property type="component" value="Unassembled WGS sequence"/>
</dbReference>
<feature type="transmembrane region" description="Helical" evidence="1">
    <location>
        <begin position="77"/>
        <end position="96"/>
    </location>
</feature>
<dbReference type="RefSeq" id="WP_184193583.1">
    <property type="nucleotide sequence ID" value="NZ_JACHGW010000002.1"/>
</dbReference>